<reference evidence="1" key="2">
    <citation type="submission" date="2021-09" db="EMBL/GenBank/DDBJ databases">
        <authorList>
            <person name="Gilroy R."/>
        </authorList>
    </citation>
    <scope>NUCLEOTIDE SEQUENCE</scope>
    <source>
        <strain evidence="1">CHK193-16274</strain>
    </source>
</reference>
<dbReference type="AlphaFoldDB" id="A0A921KIT2"/>
<evidence type="ECO:0000313" key="2">
    <source>
        <dbReference type="Proteomes" id="UP000749320"/>
    </source>
</evidence>
<reference evidence="1" key="1">
    <citation type="journal article" date="2021" name="PeerJ">
        <title>Extensive microbial diversity within the chicken gut microbiome revealed by metagenomics and culture.</title>
        <authorList>
            <person name="Gilroy R."/>
            <person name="Ravi A."/>
            <person name="Getino M."/>
            <person name="Pursley I."/>
            <person name="Horton D.L."/>
            <person name="Alikhan N.F."/>
            <person name="Baker D."/>
            <person name="Gharbi K."/>
            <person name="Hall N."/>
            <person name="Watson M."/>
            <person name="Adriaenssens E.M."/>
            <person name="Foster-Nyarko E."/>
            <person name="Jarju S."/>
            <person name="Secka A."/>
            <person name="Antonio M."/>
            <person name="Oren A."/>
            <person name="Chaudhuri R.R."/>
            <person name="La Ragione R."/>
            <person name="Hildebrand F."/>
            <person name="Pallen M.J."/>
        </authorList>
    </citation>
    <scope>NUCLEOTIDE SEQUENCE</scope>
    <source>
        <strain evidence="1">CHK193-16274</strain>
    </source>
</reference>
<dbReference type="EMBL" id="DYWV01000059">
    <property type="protein sequence ID" value="HJF39639.1"/>
    <property type="molecule type" value="Genomic_DNA"/>
</dbReference>
<gene>
    <name evidence="1" type="ORF">K8V91_01830</name>
</gene>
<comment type="caution">
    <text evidence="1">The sequence shown here is derived from an EMBL/GenBank/DDBJ whole genome shotgun (WGS) entry which is preliminary data.</text>
</comment>
<name>A0A921KIT2_9FIRM</name>
<organism evidence="1 2">
    <name type="scientific">Thomasclavelia spiroformis</name>
    <dbReference type="NCBI Taxonomy" id="29348"/>
    <lineage>
        <taxon>Bacteria</taxon>
        <taxon>Bacillati</taxon>
        <taxon>Bacillota</taxon>
        <taxon>Erysipelotrichia</taxon>
        <taxon>Erysipelotrichales</taxon>
        <taxon>Coprobacillaceae</taxon>
        <taxon>Thomasclavelia</taxon>
    </lineage>
</organism>
<dbReference type="Proteomes" id="UP000749320">
    <property type="component" value="Unassembled WGS sequence"/>
</dbReference>
<accession>A0A921KIT2</accession>
<proteinExistence type="predicted"/>
<sequence length="140" mass="17293">MLTVEQKEYIKKLDEKTVVVELHEEVEGYKFLIIENVFIFISREYRSNNFEISLMNFAEKKKMFSRKKKIEIIYSEKYHYTDKWDETTEKENLLMLSEYKKGNIRLIDLPFVRDMFYCAEEREKQKKKKIELENLYNEFK</sequence>
<evidence type="ECO:0000313" key="1">
    <source>
        <dbReference type="EMBL" id="HJF39639.1"/>
    </source>
</evidence>
<protein>
    <submittedName>
        <fullName evidence="1">Uncharacterized protein</fullName>
    </submittedName>
</protein>